<name>A0AAV5DJ93_ELECO</name>
<reference evidence="1" key="2">
    <citation type="submission" date="2021-12" db="EMBL/GenBank/DDBJ databases">
        <title>Resequencing data analysis of finger millet.</title>
        <authorList>
            <person name="Hatakeyama M."/>
            <person name="Aluri S."/>
            <person name="Balachadran M.T."/>
            <person name="Sivarajan S.R."/>
            <person name="Poveda L."/>
            <person name="Shimizu-Inatsugi R."/>
            <person name="Schlapbach R."/>
            <person name="Sreeman S.M."/>
            <person name="Shimizu K.K."/>
        </authorList>
    </citation>
    <scope>NUCLEOTIDE SEQUENCE</scope>
</reference>
<accession>A0AAV5DJ93</accession>
<comment type="caution">
    <text evidence="1">The sequence shown here is derived from an EMBL/GenBank/DDBJ whole genome shotgun (WGS) entry which is preliminary data.</text>
</comment>
<dbReference type="AlphaFoldDB" id="A0AAV5DJ93"/>
<keyword evidence="2" id="KW-1185">Reference proteome</keyword>
<proteinExistence type="predicted"/>
<dbReference type="EMBL" id="BQKI01000018">
    <property type="protein sequence ID" value="GJN11008.1"/>
    <property type="molecule type" value="Genomic_DNA"/>
</dbReference>
<evidence type="ECO:0000313" key="1">
    <source>
        <dbReference type="EMBL" id="GJN11008.1"/>
    </source>
</evidence>
<organism evidence="1 2">
    <name type="scientific">Eleusine coracana subsp. coracana</name>
    <dbReference type="NCBI Taxonomy" id="191504"/>
    <lineage>
        <taxon>Eukaryota</taxon>
        <taxon>Viridiplantae</taxon>
        <taxon>Streptophyta</taxon>
        <taxon>Embryophyta</taxon>
        <taxon>Tracheophyta</taxon>
        <taxon>Spermatophyta</taxon>
        <taxon>Magnoliopsida</taxon>
        <taxon>Liliopsida</taxon>
        <taxon>Poales</taxon>
        <taxon>Poaceae</taxon>
        <taxon>PACMAD clade</taxon>
        <taxon>Chloridoideae</taxon>
        <taxon>Cynodonteae</taxon>
        <taxon>Eleusininae</taxon>
        <taxon>Eleusine</taxon>
    </lineage>
</organism>
<protein>
    <submittedName>
        <fullName evidence="1">Uncharacterized protein</fullName>
    </submittedName>
</protein>
<sequence length="70" mass="7621">MTVGFRQTLSTLESPKSVAPSFLLDCVQPKNMSYAQVRSTSLPARLHPRAAVVGRFPAQTSSTWVADWAA</sequence>
<dbReference type="Proteomes" id="UP001054889">
    <property type="component" value="Unassembled WGS sequence"/>
</dbReference>
<reference evidence="1" key="1">
    <citation type="journal article" date="2018" name="DNA Res.">
        <title>Multiple hybrid de novo genome assembly of finger millet, an orphan allotetraploid crop.</title>
        <authorList>
            <person name="Hatakeyama M."/>
            <person name="Aluri S."/>
            <person name="Balachadran M.T."/>
            <person name="Sivarajan S.R."/>
            <person name="Patrignani A."/>
            <person name="Gruter S."/>
            <person name="Poveda L."/>
            <person name="Shimizu-Inatsugi R."/>
            <person name="Baeten J."/>
            <person name="Francoijs K.J."/>
            <person name="Nataraja K.N."/>
            <person name="Reddy Y.A.N."/>
            <person name="Phadnis S."/>
            <person name="Ravikumar R.L."/>
            <person name="Schlapbach R."/>
            <person name="Sreeman S.M."/>
            <person name="Shimizu K.K."/>
        </authorList>
    </citation>
    <scope>NUCLEOTIDE SEQUENCE</scope>
</reference>
<gene>
    <name evidence="1" type="primary">ga29166</name>
    <name evidence="1" type="ORF">PR202_ga29166</name>
</gene>
<evidence type="ECO:0000313" key="2">
    <source>
        <dbReference type="Proteomes" id="UP001054889"/>
    </source>
</evidence>